<gene>
    <name evidence="4" type="ORF">RM540_09495</name>
</gene>
<feature type="region of interest" description="Disordered" evidence="1">
    <location>
        <begin position="435"/>
        <end position="455"/>
    </location>
</feature>
<comment type="caution">
    <text evidence="4">The sequence shown here is derived from an EMBL/GenBank/DDBJ whole genome shotgun (WGS) entry which is preliminary data.</text>
</comment>
<feature type="compositionally biased region" description="Polar residues" evidence="1">
    <location>
        <begin position="435"/>
        <end position="448"/>
    </location>
</feature>
<dbReference type="Pfam" id="PF22863">
    <property type="entry name" value="TraI_middle"/>
    <property type="match status" value="1"/>
</dbReference>
<feature type="domain" description="MobA/VirD2-like nuclease" evidence="2">
    <location>
        <begin position="17"/>
        <end position="144"/>
    </location>
</feature>
<dbReference type="InterPro" id="IPR005094">
    <property type="entry name" value="Endonuclease_MobA/VirD2"/>
</dbReference>
<accession>A0ABU3BRR0</accession>
<dbReference type="Pfam" id="PF03432">
    <property type="entry name" value="Relaxase"/>
    <property type="match status" value="1"/>
</dbReference>
<evidence type="ECO:0000259" key="3">
    <source>
        <dbReference type="Pfam" id="PF22863"/>
    </source>
</evidence>
<dbReference type="EMBL" id="JAVRHT010000019">
    <property type="protein sequence ID" value="MDT0631979.1"/>
    <property type="molecule type" value="Genomic_DNA"/>
</dbReference>
<feature type="compositionally biased region" description="Basic and acidic residues" evidence="1">
    <location>
        <begin position="226"/>
        <end position="242"/>
    </location>
</feature>
<evidence type="ECO:0000256" key="1">
    <source>
        <dbReference type="SAM" id="MobiDB-lite"/>
    </source>
</evidence>
<evidence type="ECO:0000313" key="4">
    <source>
        <dbReference type="EMBL" id="MDT0631979.1"/>
    </source>
</evidence>
<feature type="compositionally biased region" description="Low complexity" evidence="1">
    <location>
        <begin position="255"/>
        <end position="264"/>
    </location>
</feature>
<dbReference type="Proteomes" id="UP001267426">
    <property type="component" value="Unassembled WGS sequence"/>
</dbReference>
<name>A0ABU3BRR0_9BACT</name>
<proteinExistence type="predicted"/>
<feature type="region of interest" description="Disordered" evidence="1">
    <location>
        <begin position="209"/>
        <end position="277"/>
    </location>
</feature>
<organism evidence="4 5">
    <name type="scientific">Rubrivirga litoralis</name>
    <dbReference type="NCBI Taxonomy" id="3075598"/>
    <lineage>
        <taxon>Bacteria</taxon>
        <taxon>Pseudomonadati</taxon>
        <taxon>Rhodothermota</taxon>
        <taxon>Rhodothermia</taxon>
        <taxon>Rhodothermales</taxon>
        <taxon>Rubricoccaceae</taxon>
        <taxon>Rubrivirga</taxon>
    </lineage>
</organism>
<evidence type="ECO:0000313" key="5">
    <source>
        <dbReference type="Proteomes" id="UP001267426"/>
    </source>
</evidence>
<dbReference type="RefSeq" id="WP_311663467.1">
    <property type="nucleotide sequence ID" value="NZ_JAVRHT010000019.1"/>
</dbReference>
<sequence length="603" mass="64019">MIGAASTGASFRALGTYLVGDEGRVGWVETRNTLASDPHAVVAEMERDVALSRSRVEKPVYHLALSFDPTDAPTRDELRGAIDRTLRDLGLGDHPALVVAHTDTDHPHVHAMVSRVGADGKAWSTSFSNRRLRASVEAQERELGVRWTGRNADLARTPAAEREPGFAARVRSLSLADLQQTTSWRDLDARLAVHGLRVERRGRGAVVTDGTREAKLSSVSRSVSRPKLEARLGPLRAHEQGREVPAPRPPEKTSASRSLASSRRQPGKALRPSRSALRVGKGVVRSIDLDGGQSGDERLAGAPKTVASRAMRRAGRRAAKRVVSETAKTLTQRTLARRAAHRDLRPGGRIDRLVALVAERVRLGRLTHQRAAVLGVGTREKERAVAEVAGLRDRSERAGQAFTQALGSVYRDPAAAAHAFAQSSVREGVQAATQRLSSSPESFGQLRTSKPRGLAGVLRSSSDDAARAAAPAASRAGAAYLQSNAAYVAGSGPSGAPTGQASDLATAVARRESRIRTRLSGKPGRGTMGRLDARIARAFRQVGSVPGSRSNTTLGPLPNSKVKPIAKTRQAARVGRATSVRLGTVGLGVAATAARSLVRGLGR</sequence>
<keyword evidence="5" id="KW-1185">Reference proteome</keyword>
<feature type="domain" description="TraI-like middle" evidence="3">
    <location>
        <begin position="170"/>
        <end position="236"/>
    </location>
</feature>
<reference evidence="4 5" key="1">
    <citation type="submission" date="2023-09" db="EMBL/GenBank/DDBJ databases">
        <authorList>
            <person name="Rey-Velasco X."/>
        </authorList>
    </citation>
    <scope>NUCLEOTIDE SEQUENCE [LARGE SCALE GENOMIC DNA]</scope>
    <source>
        <strain evidence="4 5">F394</strain>
    </source>
</reference>
<evidence type="ECO:0000259" key="2">
    <source>
        <dbReference type="Pfam" id="PF03432"/>
    </source>
</evidence>
<dbReference type="InterPro" id="IPR054462">
    <property type="entry name" value="TraI_M"/>
</dbReference>
<protein>
    <submittedName>
        <fullName evidence="4">Relaxase/mobilization nuclease domain-containing protein</fullName>
    </submittedName>
</protein>